<feature type="coiled-coil region" evidence="1">
    <location>
        <begin position="84"/>
        <end position="161"/>
    </location>
</feature>
<protein>
    <submittedName>
        <fullName evidence="3">Uncharacterized protein</fullName>
    </submittedName>
</protein>
<keyword evidence="2" id="KW-1185">Reference proteome</keyword>
<dbReference type="WBParaSite" id="MhA1_Contig2597.frz3.gene1">
    <property type="protein sequence ID" value="MhA1_Contig2597.frz3.gene1"/>
    <property type="gene ID" value="MhA1_Contig2597.frz3.gene1"/>
</dbReference>
<keyword evidence="1" id="KW-0175">Coiled coil</keyword>
<sequence>MKIQDSIRIHPLIYPAVLAILYEKFIIKEIIIENDYLHNIIDKDILSLLNGEESKFQIFIDNISNLLQGVILKYLFEKIIKINEENEKEKNNIIENEIKEIEEENQKIFEKELETLKANIDNLVKDSFCIILQVYKIFKMLEENVKENEKSNKNNENLNEDKNKSKFILNKNLY</sequence>
<name>A0A1I8BJF7_MELHA</name>
<organism evidence="2 3">
    <name type="scientific">Meloidogyne hapla</name>
    <name type="common">Root-knot nematode worm</name>
    <dbReference type="NCBI Taxonomy" id="6305"/>
    <lineage>
        <taxon>Eukaryota</taxon>
        <taxon>Metazoa</taxon>
        <taxon>Ecdysozoa</taxon>
        <taxon>Nematoda</taxon>
        <taxon>Chromadorea</taxon>
        <taxon>Rhabditida</taxon>
        <taxon>Tylenchina</taxon>
        <taxon>Tylenchomorpha</taxon>
        <taxon>Tylenchoidea</taxon>
        <taxon>Meloidogynidae</taxon>
        <taxon>Meloidogyninae</taxon>
        <taxon>Meloidogyne</taxon>
    </lineage>
</organism>
<dbReference type="AlphaFoldDB" id="A0A1I8BJF7"/>
<dbReference type="Proteomes" id="UP000095281">
    <property type="component" value="Unplaced"/>
</dbReference>
<evidence type="ECO:0000313" key="3">
    <source>
        <dbReference type="WBParaSite" id="MhA1_Contig2597.frz3.gene1"/>
    </source>
</evidence>
<proteinExistence type="predicted"/>
<reference evidence="3" key="1">
    <citation type="submission" date="2016-11" db="UniProtKB">
        <authorList>
            <consortium name="WormBaseParasite"/>
        </authorList>
    </citation>
    <scope>IDENTIFICATION</scope>
</reference>
<evidence type="ECO:0000313" key="2">
    <source>
        <dbReference type="Proteomes" id="UP000095281"/>
    </source>
</evidence>
<evidence type="ECO:0000256" key="1">
    <source>
        <dbReference type="SAM" id="Coils"/>
    </source>
</evidence>
<accession>A0A1I8BJF7</accession>